<proteinExistence type="predicted"/>
<protein>
    <submittedName>
        <fullName evidence="2">Uncharacterized protein</fullName>
    </submittedName>
</protein>
<feature type="region of interest" description="Disordered" evidence="1">
    <location>
        <begin position="1"/>
        <end position="20"/>
    </location>
</feature>
<dbReference type="Proteomes" id="UP000199245">
    <property type="component" value="Unassembled WGS sequence"/>
</dbReference>
<dbReference type="AlphaFoldDB" id="A0A1G7KG25"/>
<organism evidence="2 3">
    <name type="scientific">Bradyrhizobium brasilense</name>
    <dbReference type="NCBI Taxonomy" id="1419277"/>
    <lineage>
        <taxon>Bacteria</taxon>
        <taxon>Pseudomonadati</taxon>
        <taxon>Pseudomonadota</taxon>
        <taxon>Alphaproteobacteria</taxon>
        <taxon>Hyphomicrobiales</taxon>
        <taxon>Nitrobacteraceae</taxon>
        <taxon>Bradyrhizobium</taxon>
    </lineage>
</organism>
<gene>
    <name evidence="2" type="ORF">SAMN05216337_105257</name>
</gene>
<name>A0A1G7KG25_9BRAD</name>
<reference evidence="2 3" key="1">
    <citation type="submission" date="2016-10" db="EMBL/GenBank/DDBJ databases">
        <authorList>
            <person name="de Groot N.N."/>
        </authorList>
    </citation>
    <scope>NUCLEOTIDE SEQUENCE [LARGE SCALE GENOMIC DNA]</scope>
    <source>
        <strain evidence="2 3">R5</strain>
    </source>
</reference>
<sequence length="359" mass="38874">MASTDNPTPASRGSKNLGKNLGKHLGKARAAFDGLRSHGGFWLKALSQPTIDLSLRTQAGQRTRIVEAPGLSLPRDELDALVEQLRIVAAKTLPEESLTYGIFSGEPERLSRAVVTLISEEDTGRPIAFNALSVMDVPLDGEPAEVTHLGLVMVDPDVRGQGLSWVLYGLTALVLFARDGLRPKWISNVTQVPAVVGMVSDTFSDVYPSPLPGARQSFAHLQLARGIMARHRAVFGVGEEAGFDEARSVITNAYTGGSDALKKTFEIAPKHRNAIYNEFCARELDYGRGDDVLQIGRVDLAGARRYLMSEVPSGSLPSLLAASAMLALQRLVLPVVYWMDDSRAFGTLRPRKQDNGAAR</sequence>
<evidence type="ECO:0000256" key="1">
    <source>
        <dbReference type="SAM" id="MobiDB-lite"/>
    </source>
</evidence>
<dbReference type="SUPFAM" id="SSF55729">
    <property type="entry name" value="Acyl-CoA N-acyltransferases (Nat)"/>
    <property type="match status" value="1"/>
</dbReference>
<dbReference type="Gene3D" id="3.40.630.30">
    <property type="match status" value="1"/>
</dbReference>
<dbReference type="InterPro" id="IPR016181">
    <property type="entry name" value="Acyl_CoA_acyltransferase"/>
</dbReference>
<dbReference type="RefSeq" id="WP_210189644.1">
    <property type="nucleotide sequence ID" value="NZ_FMZW01000052.1"/>
</dbReference>
<evidence type="ECO:0000313" key="3">
    <source>
        <dbReference type="Proteomes" id="UP000199245"/>
    </source>
</evidence>
<feature type="compositionally biased region" description="Polar residues" evidence="1">
    <location>
        <begin position="1"/>
        <end position="14"/>
    </location>
</feature>
<accession>A0A1G7KG25</accession>
<evidence type="ECO:0000313" key="2">
    <source>
        <dbReference type="EMBL" id="SDF36127.1"/>
    </source>
</evidence>
<dbReference type="EMBL" id="FMZW01000052">
    <property type="protein sequence ID" value="SDF36127.1"/>
    <property type="molecule type" value="Genomic_DNA"/>
</dbReference>